<organism evidence="2 3">
    <name type="scientific">Spinacia oleracea</name>
    <name type="common">Spinach</name>
    <dbReference type="NCBI Taxonomy" id="3562"/>
    <lineage>
        <taxon>Eukaryota</taxon>
        <taxon>Viridiplantae</taxon>
        <taxon>Streptophyta</taxon>
        <taxon>Embryophyta</taxon>
        <taxon>Tracheophyta</taxon>
        <taxon>Spermatophyta</taxon>
        <taxon>Magnoliopsida</taxon>
        <taxon>eudicotyledons</taxon>
        <taxon>Gunneridae</taxon>
        <taxon>Pentapetalae</taxon>
        <taxon>Caryophyllales</taxon>
        <taxon>Chenopodiaceae</taxon>
        <taxon>Chenopodioideae</taxon>
        <taxon>Anserineae</taxon>
        <taxon>Spinacia</taxon>
    </lineage>
</organism>
<dbReference type="GeneID" id="130461365"/>
<protein>
    <recommendedName>
        <fullName evidence="1">Reverse transcriptase domain-containing protein</fullName>
    </recommendedName>
</protein>
<dbReference type="PROSITE" id="PS50878">
    <property type="entry name" value="RT_POL"/>
    <property type="match status" value="1"/>
</dbReference>
<evidence type="ECO:0000313" key="2">
    <source>
        <dbReference type="Proteomes" id="UP000813463"/>
    </source>
</evidence>
<dbReference type="Proteomes" id="UP000813463">
    <property type="component" value="Chromosome 5"/>
</dbReference>
<accession>A0ABM3QPY2</accession>
<dbReference type="PANTHER" id="PTHR33116:SF84">
    <property type="entry name" value="RNA-DIRECTED DNA POLYMERASE"/>
    <property type="match status" value="1"/>
</dbReference>
<reference evidence="2" key="1">
    <citation type="journal article" date="2021" name="Nat. Commun.">
        <title>Genomic analyses provide insights into spinach domestication and the genetic basis of agronomic traits.</title>
        <authorList>
            <person name="Cai X."/>
            <person name="Sun X."/>
            <person name="Xu C."/>
            <person name="Sun H."/>
            <person name="Wang X."/>
            <person name="Ge C."/>
            <person name="Zhang Z."/>
            <person name="Wang Q."/>
            <person name="Fei Z."/>
            <person name="Jiao C."/>
            <person name="Wang Q."/>
        </authorList>
    </citation>
    <scope>NUCLEOTIDE SEQUENCE [LARGE SCALE GENOMIC DNA]</scope>
    <source>
        <strain evidence="2">cv. Varoflay</strain>
    </source>
</reference>
<dbReference type="Pfam" id="PF00078">
    <property type="entry name" value="RVT_1"/>
    <property type="match status" value="1"/>
</dbReference>
<dbReference type="InterPro" id="IPR026960">
    <property type="entry name" value="RVT-Znf"/>
</dbReference>
<dbReference type="InterPro" id="IPR000477">
    <property type="entry name" value="RT_dom"/>
</dbReference>
<reference evidence="3" key="2">
    <citation type="submission" date="2025-08" db="UniProtKB">
        <authorList>
            <consortium name="RefSeq"/>
        </authorList>
    </citation>
    <scope>IDENTIFICATION</scope>
    <source>
        <tissue evidence="3">Leaf</tissue>
    </source>
</reference>
<dbReference type="RefSeq" id="XP_056685422.1">
    <property type="nucleotide sequence ID" value="XM_056829444.1"/>
</dbReference>
<sequence>MEYLSRCMNQLKSNLDFNFHPRCEKLNITHLMFADDLLLFARADKISVKLLLDAFSKFSSASGLEANMDKSNIYFGGASVLDKTDILAGEKISEACLPFGYLGVPLSSKKMSYQQCKPLVDKILARAKVWSTKFLSYAGRLFLIKTILFGMQTFWCQIFILPKRIIKEVEAYCRCFLWTGDTAASKKALVAWDKLYLPRNSSSWSVDSFYMKGKNPLQVPTPGSVLGLLKRFSTIERLFYRLVDGTKLLLMGNIALVRLYTTDRLQAWGIQCTDKCVMCSVGKETVEHLFFDCCFSSTVWNKVLLQIGIHGSSTGFASELHKVVKRIRKTGVVDKLYVMCFTEAIYSIWLARNAVIFKRPTKSIENIAREILFRVCCRGSEELRSRLLHN</sequence>
<name>A0ABM3QPY2_SPIOL</name>
<keyword evidence="2" id="KW-1185">Reference proteome</keyword>
<proteinExistence type="predicted"/>
<evidence type="ECO:0000259" key="1">
    <source>
        <dbReference type="PROSITE" id="PS50878"/>
    </source>
</evidence>
<feature type="domain" description="Reverse transcriptase" evidence="1">
    <location>
        <begin position="1"/>
        <end position="106"/>
    </location>
</feature>
<gene>
    <name evidence="3" type="primary">LOC130461365</name>
</gene>
<evidence type="ECO:0000313" key="3">
    <source>
        <dbReference type="RefSeq" id="XP_056685422.1"/>
    </source>
</evidence>
<dbReference type="Pfam" id="PF13966">
    <property type="entry name" value="zf-RVT"/>
    <property type="match status" value="1"/>
</dbReference>
<dbReference type="PANTHER" id="PTHR33116">
    <property type="entry name" value="REVERSE TRANSCRIPTASE ZINC-BINDING DOMAIN-CONTAINING PROTEIN-RELATED-RELATED"/>
    <property type="match status" value="1"/>
</dbReference>